<dbReference type="GO" id="GO:0031048">
    <property type="term" value="P:regulatory ncRNA-mediated heterochromatin formation"/>
    <property type="evidence" value="ECO:0007669"/>
    <property type="project" value="TreeGrafter"/>
</dbReference>
<dbReference type="GO" id="GO:0004386">
    <property type="term" value="F:helicase activity"/>
    <property type="evidence" value="ECO:0007669"/>
    <property type="project" value="InterPro"/>
</dbReference>
<dbReference type="Pfam" id="PF13087">
    <property type="entry name" value="AAA_12"/>
    <property type="match status" value="1"/>
</dbReference>
<keyword evidence="1" id="KW-0067">ATP-binding</keyword>
<dbReference type="InterPro" id="IPR057373">
    <property type="entry name" value="ZNFX1"/>
</dbReference>
<organism evidence="6 7">
    <name type="scientific">Amylocarpus encephaloides</name>
    <dbReference type="NCBI Taxonomy" id="45428"/>
    <lineage>
        <taxon>Eukaryota</taxon>
        <taxon>Fungi</taxon>
        <taxon>Dikarya</taxon>
        <taxon>Ascomycota</taxon>
        <taxon>Pezizomycotina</taxon>
        <taxon>Leotiomycetes</taxon>
        <taxon>Helotiales</taxon>
        <taxon>Helotiales incertae sedis</taxon>
        <taxon>Amylocarpus</taxon>
    </lineage>
</organism>
<protein>
    <submittedName>
        <fullName evidence="6">P-loop containing nucleoside triphosphate hydrolase protein</fullName>
    </submittedName>
</protein>
<feature type="region of interest" description="Disordered" evidence="2">
    <location>
        <begin position="1175"/>
        <end position="1221"/>
    </location>
</feature>
<dbReference type="PANTHER" id="PTHR10887">
    <property type="entry name" value="DNA2/NAM7 HELICASE FAMILY"/>
    <property type="match status" value="1"/>
</dbReference>
<dbReference type="InterPro" id="IPR041679">
    <property type="entry name" value="DNA2/NAM7-like_C"/>
</dbReference>
<evidence type="ECO:0000313" key="7">
    <source>
        <dbReference type="Proteomes" id="UP000824998"/>
    </source>
</evidence>
<feature type="region of interest" description="Disordered" evidence="2">
    <location>
        <begin position="1106"/>
        <end position="1148"/>
    </location>
</feature>
<dbReference type="Proteomes" id="UP000824998">
    <property type="component" value="Unassembled WGS sequence"/>
</dbReference>
<dbReference type="GO" id="GO:0031380">
    <property type="term" value="C:nuclear RNA-directed RNA polymerase complex"/>
    <property type="evidence" value="ECO:0007669"/>
    <property type="project" value="TreeGrafter"/>
</dbReference>
<accession>A0A9P7YCX3</accession>
<feature type="compositionally biased region" description="Basic residues" evidence="2">
    <location>
        <begin position="1113"/>
        <end position="1128"/>
    </location>
</feature>
<name>A0A9P7YCX3_9HELO</name>
<keyword evidence="1" id="KW-0347">Helicase</keyword>
<comment type="caution">
    <text evidence="6">The sequence shown here is derived from an EMBL/GenBank/DDBJ whole genome shotgun (WGS) entry which is preliminary data.</text>
</comment>
<feature type="domain" description="DNA2/NAM7 helicase-like C-terminal" evidence="4">
    <location>
        <begin position="706"/>
        <end position="900"/>
    </location>
</feature>
<dbReference type="GO" id="GO:0016787">
    <property type="term" value="F:hydrolase activity"/>
    <property type="evidence" value="ECO:0007669"/>
    <property type="project" value="UniProtKB-KW"/>
</dbReference>
<dbReference type="InterPro" id="IPR045055">
    <property type="entry name" value="DNA2/NAM7-like"/>
</dbReference>
<dbReference type="EMBL" id="MU251609">
    <property type="protein sequence ID" value="KAG9231336.1"/>
    <property type="molecule type" value="Genomic_DNA"/>
</dbReference>
<proteinExistence type="predicted"/>
<evidence type="ECO:0000259" key="5">
    <source>
        <dbReference type="Pfam" id="PF25396"/>
    </source>
</evidence>
<feature type="domain" description="ZNFX1" evidence="5">
    <location>
        <begin position="122"/>
        <end position="229"/>
    </location>
</feature>
<dbReference type="SUPFAM" id="SSF52540">
    <property type="entry name" value="P-loop containing nucleoside triphosphate hydrolases"/>
    <property type="match status" value="1"/>
</dbReference>
<dbReference type="InterPro" id="IPR047187">
    <property type="entry name" value="SF1_C_Upf1"/>
</dbReference>
<dbReference type="Pfam" id="PF25396">
    <property type="entry name" value="ZNFX1"/>
    <property type="match status" value="1"/>
</dbReference>
<evidence type="ECO:0000256" key="1">
    <source>
        <dbReference type="ARBA" id="ARBA00022806"/>
    </source>
</evidence>
<dbReference type="InterPro" id="IPR027417">
    <property type="entry name" value="P-loop_NTPase"/>
</dbReference>
<dbReference type="OrthoDB" id="409395at2759"/>
<dbReference type="Gene3D" id="3.40.50.300">
    <property type="entry name" value="P-loop containing nucleotide triphosphate hydrolases"/>
    <property type="match status" value="3"/>
</dbReference>
<gene>
    <name evidence="6" type="ORF">BJ875DRAFT_545451</name>
</gene>
<dbReference type="PANTHER" id="PTHR10887:SF341">
    <property type="entry name" value="NFX1-TYPE ZINC FINGER-CONTAINING PROTEIN 1"/>
    <property type="match status" value="1"/>
</dbReference>
<evidence type="ECO:0000259" key="3">
    <source>
        <dbReference type="Pfam" id="PF13086"/>
    </source>
</evidence>
<evidence type="ECO:0000256" key="2">
    <source>
        <dbReference type="SAM" id="MobiDB-lite"/>
    </source>
</evidence>
<feature type="domain" description="DNA2/NAM7 helicase helicase" evidence="3">
    <location>
        <begin position="317"/>
        <end position="692"/>
    </location>
</feature>
<sequence>MADQILVEHVAKRWKADNYHASEAWRNLPEIPGKEEISPAIDPTAPTAPEEWNDYQNDPEYPLPLPKNIIHGPWEDTSVADTVVSARSNYLGTHYQILREDAIRPLRDVVFAIKHQPNMGETSNTGIYTHVTIRGIQLSPIGAAFRVEFSTDRSGKRIRWDQSKRLMQGSLVALSTTNDNFQSICKILVVAARPVIGLEQNPPQVDLFWGDNKDMSFDPAQEYIMVEARSSYFEASRHMLEAIQKLMNERFSLENHIVGVDPMVDAPNYIQQHSTLDLSSLVHTTGDVATKEEMAAQEALLNVDVLQDFPPIPQSKMDSSQTKALESMLTKKVAIIQGPPGTGKTFVSVSALRVMLSNLQPSDPPIIVSAQTNHALDQLLNHVMKFEPNIVRLGGRCSKENTEILERTIYQLRLNTKGAPSYHRGIKTANAVVASRIEEIKQLLAPIVNEDVVSLGTLFDRGIITQVQRDSLGADDWEGEKSSKQGLESWLPPDQLEYIPRTPLMNSNLELEEGDIETEQLKELEDEVGAQAREEADRECLSGQWVQFMRTKNGRDTGIPDKNIKALLHKNGYLHGIPAARRGDVYRYWVRKLDAMVRRELRILLDKYARDVNDLRLAKWSANIKFMSHLGIKLIGCTTTGLSKYRGLLAALCPRTLLIEEAAETLEGTVIAGMLDSLQQLILVGDHQQLQASCSVKALEVEPFYMNVSMFERLVNNSIGYVMLNRQRRMIPEIRGLLCVEPRPFYTNLLDDKSVLDRKFNRPPIPGMGGRDLYFFHHNWPEARNSDLSKYNQAEAEMIVGHFRYLTINGVDPSKITILTFYNGQRKVILRELKRMHGLEHIPYFNCFTVDSYQGEENDVILLSLVRSNTQSLIGFLENRNRLVVALSRARRGLYLFGNALTLTSEEATVDSFGRDPLWAPLLWYMRTIARLDIVNGLPITCQNHHRTMQIFEPDDWVSVEGGGCTARCGGVLDCGHSCTWSCHVVSHSMIVCKQPCTRPLVCGHGCSTICGEECFCSQCEPVLQAVQAIALTEPEALPSLSDMGTAYFPARRDDEASKARWNLFSSEESDRKSSSTSCASTSGQESSICTSVIKDAWISIEVGGGRREKTARSRRNTLTHRKERRLHSSTDFPSLPSLDERTTEQDLYTASPPRRIKNSALTIERKMFLDTLSHPPQFIPPESSYKEKASSIAGSTPPYPSSLSSFETRRKGRSTSSNNSSLIDAEIPILPVAHLIPLTPISPFLISSASPGFNPAGQAPAASAKPDDDLIDLNEPGQKVTNFDIFGVMCLKSSSLI</sequence>
<dbReference type="CDD" id="cd18808">
    <property type="entry name" value="SF1_C_Upf1"/>
    <property type="match status" value="1"/>
</dbReference>
<reference evidence="6" key="1">
    <citation type="journal article" date="2021" name="IMA Fungus">
        <title>Genomic characterization of three marine fungi, including Emericellopsis atlantica sp. nov. with signatures of a generalist lifestyle and marine biomass degradation.</title>
        <authorList>
            <person name="Hagestad O.C."/>
            <person name="Hou L."/>
            <person name="Andersen J.H."/>
            <person name="Hansen E.H."/>
            <person name="Altermark B."/>
            <person name="Li C."/>
            <person name="Kuhnert E."/>
            <person name="Cox R.J."/>
            <person name="Crous P.W."/>
            <person name="Spatafora J.W."/>
            <person name="Lail K."/>
            <person name="Amirebrahimi M."/>
            <person name="Lipzen A."/>
            <person name="Pangilinan J."/>
            <person name="Andreopoulos W."/>
            <person name="Hayes R.D."/>
            <person name="Ng V."/>
            <person name="Grigoriev I.V."/>
            <person name="Jackson S.A."/>
            <person name="Sutton T.D.S."/>
            <person name="Dobson A.D.W."/>
            <person name="Rama T."/>
        </authorList>
    </citation>
    <scope>NUCLEOTIDE SEQUENCE</scope>
    <source>
        <strain evidence="6">TRa018bII</strain>
    </source>
</reference>
<evidence type="ECO:0000313" key="6">
    <source>
        <dbReference type="EMBL" id="KAG9231336.1"/>
    </source>
</evidence>
<dbReference type="Pfam" id="PF13086">
    <property type="entry name" value="AAA_11"/>
    <property type="match status" value="1"/>
</dbReference>
<evidence type="ECO:0000259" key="4">
    <source>
        <dbReference type="Pfam" id="PF13087"/>
    </source>
</evidence>
<keyword evidence="7" id="KW-1185">Reference proteome</keyword>
<keyword evidence="1" id="KW-0547">Nucleotide-binding</keyword>
<keyword evidence="6" id="KW-0378">Hydrolase</keyword>
<dbReference type="InterPro" id="IPR041677">
    <property type="entry name" value="DNA2/NAM7_AAA_11"/>
</dbReference>